<feature type="region of interest" description="Disordered" evidence="1">
    <location>
        <begin position="1"/>
        <end position="254"/>
    </location>
</feature>
<reference evidence="3" key="1">
    <citation type="submission" date="2017-03" db="EMBL/GenBank/DDBJ databases">
        <title>Genomes of endolithic fungi from Antarctica.</title>
        <authorList>
            <person name="Coleine C."/>
            <person name="Masonjones S."/>
            <person name="Stajich J.E."/>
        </authorList>
    </citation>
    <scope>NUCLEOTIDE SEQUENCE [LARGE SCALE GENOMIC DNA]</scope>
    <source>
        <strain evidence="3">CCFEE 5527</strain>
    </source>
</reference>
<gene>
    <name evidence="2" type="ORF">B0A48_11424</name>
</gene>
<name>A0A1V8SVR6_9PEZI</name>
<feature type="compositionally biased region" description="Polar residues" evidence="1">
    <location>
        <begin position="129"/>
        <end position="142"/>
    </location>
</feature>
<organism evidence="2 3">
    <name type="scientific">Cryoendolithus antarcticus</name>
    <dbReference type="NCBI Taxonomy" id="1507870"/>
    <lineage>
        <taxon>Eukaryota</taxon>
        <taxon>Fungi</taxon>
        <taxon>Dikarya</taxon>
        <taxon>Ascomycota</taxon>
        <taxon>Pezizomycotina</taxon>
        <taxon>Dothideomycetes</taxon>
        <taxon>Dothideomycetidae</taxon>
        <taxon>Cladosporiales</taxon>
        <taxon>Cladosporiaceae</taxon>
        <taxon>Cryoendolithus</taxon>
    </lineage>
</organism>
<dbReference type="Proteomes" id="UP000192596">
    <property type="component" value="Unassembled WGS sequence"/>
</dbReference>
<proteinExistence type="predicted"/>
<accession>A0A1V8SVR6</accession>
<feature type="region of interest" description="Disordered" evidence="1">
    <location>
        <begin position="288"/>
        <end position="331"/>
    </location>
</feature>
<evidence type="ECO:0008006" key="4">
    <source>
        <dbReference type="Google" id="ProtNLM"/>
    </source>
</evidence>
<comment type="caution">
    <text evidence="2">The sequence shown here is derived from an EMBL/GenBank/DDBJ whole genome shotgun (WGS) entry which is preliminary data.</text>
</comment>
<feature type="compositionally biased region" description="Basic and acidic residues" evidence="1">
    <location>
        <begin position="228"/>
        <end position="239"/>
    </location>
</feature>
<feature type="compositionally biased region" description="Low complexity" evidence="1">
    <location>
        <begin position="71"/>
        <end position="110"/>
    </location>
</feature>
<feature type="compositionally biased region" description="Polar residues" evidence="1">
    <location>
        <begin position="206"/>
        <end position="223"/>
    </location>
</feature>
<feature type="compositionally biased region" description="Basic and acidic residues" evidence="1">
    <location>
        <begin position="50"/>
        <end position="64"/>
    </location>
</feature>
<feature type="compositionally biased region" description="Basic residues" evidence="1">
    <location>
        <begin position="243"/>
        <end position="254"/>
    </location>
</feature>
<evidence type="ECO:0000256" key="1">
    <source>
        <dbReference type="SAM" id="MobiDB-lite"/>
    </source>
</evidence>
<dbReference type="EMBL" id="NAJO01000025">
    <property type="protein sequence ID" value="OQO03169.1"/>
    <property type="molecule type" value="Genomic_DNA"/>
</dbReference>
<evidence type="ECO:0000313" key="2">
    <source>
        <dbReference type="EMBL" id="OQO03169.1"/>
    </source>
</evidence>
<sequence>MANSGIYEEDYASDHDSLYSENNSPSDGYFEQRAFPSENFVENSSVTAESDAKAREAAESRSGDAEPGPQSPSARSSPTSPTRTPQWPRSTEQTPLLDAGPAPPDYAAATAHRRAGSEGSDGSSPSSPIRPQSYGSISSQSEAAPHEHEQDRQWPFGARSNPLTSPNFPFGPAGDPRDSPNFPFGPNGDPRNSPHFPFTSDGRPGASNTTPFFPSGQAQSMSSAPPRYSDETDAEHGELANRQNRRHERRRGWRRRVSKICSSSWLKWIVVVGVIAVVLLTTQTSDADDHGAIRTPKAPTDSPKPAKPTFPIGDHDDPPESTLPPHQASSSCPLAHYSKDVSFQFDQMANFSFLEMLEPKSSIKMDVGGTIYIQPAPEDQELDIVITASYATSKVWAVYSLNFNMDNTGMQLQFPDLQWEKGWKGDEHNCMDVVVAIRIKAGVELDNLEVVTANLDVVADKGIFRMFEAGRTSFANIANSTTINAVRGDVDLEYWSSRHTIIETTSGSIHGTYALRDLLLLKSSSGSITTTVEPKDVDKEYPAPADFIATSDSGGIHTSFPITSIDLPDRDYRSRIETHSTSISGSYILGSSISFRTSSGSITPTILPYSWSAYASNLHCESSSGSTTLTVLPAYKSSSSSYEKHGHSVHRILSSSGSMHLRYSEEWAGRITGETRSGSLSLHGENVKVDYAGDLPGVGKRVVARNGRGDAHIDFKSVSGSVDLGIGD</sequence>
<protein>
    <recommendedName>
        <fullName evidence="4">Adhesin domain-containing protein</fullName>
    </recommendedName>
</protein>
<dbReference type="STRING" id="1507870.A0A1V8SVR6"/>
<feature type="compositionally biased region" description="Low complexity" evidence="1">
    <location>
        <begin position="117"/>
        <end position="127"/>
    </location>
</feature>
<evidence type="ECO:0000313" key="3">
    <source>
        <dbReference type="Proteomes" id="UP000192596"/>
    </source>
</evidence>
<dbReference type="InParanoid" id="A0A1V8SVR6"/>
<dbReference type="OrthoDB" id="3539644at2759"/>
<keyword evidence="3" id="KW-1185">Reference proteome</keyword>
<dbReference type="AlphaFoldDB" id="A0A1V8SVR6"/>